<accession>A0A6G9RQV5</accession>
<dbReference type="EMBL" id="CP050321">
    <property type="protein sequence ID" value="QIR28667.1"/>
    <property type="molecule type" value="Genomic_DNA"/>
</dbReference>
<organism evidence="1 2">
    <name type="scientific">Kluyvera genomosp. 3</name>
    <dbReference type="NCBI Taxonomy" id="2774055"/>
    <lineage>
        <taxon>Bacteria</taxon>
        <taxon>Pseudomonadati</taxon>
        <taxon>Pseudomonadota</taxon>
        <taxon>Gammaproteobacteria</taxon>
        <taxon>Enterobacterales</taxon>
        <taxon>Enterobacteriaceae</taxon>
        <taxon>Kluyvera</taxon>
    </lineage>
</organism>
<evidence type="ECO:0000313" key="2">
    <source>
        <dbReference type="Proteomes" id="UP000503580"/>
    </source>
</evidence>
<sequence>MSFTLSFGAIGLTKWCFFNHFINQNKMTCYLIARKALTICAAALFYTKDKGAVLVIAIQYLCPKCAGVTEITDIEKIKNAEDQYPLTCHACGAPFSKDALIKFARQKAEEMINEALFQLKNSSLQGNK</sequence>
<reference evidence="1 2" key="1">
    <citation type="submission" date="2020-02" db="EMBL/GenBank/DDBJ databases">
        <title>Whole genome PO2S7.</title>
        <authorList>
            <person name="Singha K.M."/>
        </authorList>
    </citation>
    <scope>NUCLEOTIDE SEQUENCE [LARGE SCALE GENOMIC DNA]</scope>
    <source>
        <strain evidence="1 2">PO2S7</strain>
    </source>
</reference>
<proteinExistence type="predicted"/>
<gene>
    <name evidence="1" type="ORF">GY169_18480</name>
</gene>
<dbReference type="AlphaFoldDB" id="A0A6G9RQV5"/>
<name>A0A6G9RQV5_9ENTR</name>
<keyword evidence="2" id="KW-1185">Reference proteome</keyword>
<protein>
    <submittedName>
        <fullName evidence="1">Uncharacterized protein</fullName>
    </submittedName>
</protein>
<evidence type="ECO:0000313" key="1">
    <source>
        <dbReference type="EMBL" id="QIR28667.1"/>
    </source>
</evidence>
<dbReference type="KEGG" id="kgn:GY169_18480"/>
<dbReference type="Proteomes" id="UP000503580">
    <property type="component" value="Chromosome"/>
</dbReference>